<dbReference type="GO" id="GO:0038023">
    <property type="term" value="F:signaling receptor activity"/>
    <property type="evidence" value="ECO:0007669"/>
    <property type="project" value="InterPro"/>
</dbReference>
<evidence type="ECO:0000256" key="1">
    <source>
        <dbReference type="SAM" id="Phobius"/>
    </source>
</evidence>
<feature type="transmembrane region" description="Helical" evidence="1">
    <location>
        <begin position="154"/>
        <end position="175"/>
    </location>
</feature>
<dbReference type="OrthoDB" id="9899013at2759"/>
<protein>
    <submittedName>
        <fullName evidence="4">CD7 molecule</fullName>
    </submittedName>
</protein>
<dbReference type="SMART" id="SM00409">
    <property type="entry name" value="IG"/>
    <property type="match status" value="1"/>
</dbReference>
<evidence type="ECO:0000256" key="2">
    <source>
        <dbReference type="SAM" id="SignalP"/>
    </source>
</evidence>
<dbReference type="Pfam" id="PF07686">
    <property type="entry name" value="V-set"/>
    <property type="match status" value="1"/>
</dbReference>
<dbReference type="GO" id="GO:0016020">
    <property type="term" value="C:membrane"/>
    <property type="evidence" value="ECO:0007669"/>
    <property type="project" value="InterPro"/>
</dbReference>
<accession>A0A8T1SSK1</accession>
<evidence type="ECO:0000313" key="4">
    <source>
        <dbReference type="EMBL" id="KAG6931573.1"/>
    </source>
</evidence>
<dbReference type="Gene3D" id="2.60.40.10">
    <property type="entry name" value="Immunoglobulins"/>
    <property type="match status" value="1"/>
</dbReference>
<reference evidence="4 5" key="1">
    <citation type="journal article" date="2020" name="G3 (Bethesda)">
        <title>Draft Genome of the Common Snapping Turtle, Chelydra serpentina, a Model for Phenotypic Plasticity in Reptiles.</title>
        <authorList>
            <person name="Das D."/>
            <person name="Singh S.K."/>
            <person name="Bierstedt J."/>
            <person name="Erickson A."/>
            <person name="Galli G.L.J."/>
            <person name="Crossley D.A. 2nd"/>
            <person name="Rhen T."/>
        </authorList>
    </citation>
    <scope>NUCLEOTIDE SEQUENCE [LARGE SCALE GENOMIC DNA]</scope>
    <source>
        <strain evidence="4">KW</strain>
    </source>
</reference>
<feature type="chain" id="PRO_5035892914" evidence="2">
    <location>
        <begin position="23"/>
        <end position="217"/>
    </location>
</feature>
<dbReference type="SUPFAM" id="SSF48726">
    <property type="entry name" value="Immunoglobulin"/>
    <property type="match status" value="1"/>
</dbReference>
<dbReference type="InterPro" id="IPR003599">
    <property type="entry name" value="Ig_sub"/>
</dbReference>
<feature type="domain" description="Immunoglobulin" evidence="3">
    <location>
        <begin position="30"/>
        <end position="137"/>
    </location>
</feature>
<dbReference type="Proteomes" id="UP000765507">
    <property type="component" value="Unassembled WGS sequence"/>
</dbReference>
<comment type="caution">
    <text evidence="4">The sequence shown here is derived from an EMBL/GenBank/DDBJ whole genome shotgun (WGS) entry which is preliminary data.</text>
</comment>
<keyword evidence="5" id="KW-1185">Reference proteome</keyword>
<dbReference type="GO" id="GO:0002250">
    <property type="term" value="P:adaptive immune response"/>
    <property type="evidence" value="ECO:0007669"/>
    <property type="project" value="InterPro"/>
</dbReference>
<keyword evidence="2" id="KW-0732">Signal</keyword>
<dbReference type="PANTHER" id="PTHR15343">
    <property type="entry name" value="CD7"/>
    <property type="match status" value="1"/>
</dbReference>
<dbReference type="InterPro" id="IPR036179">
    <property type="entry name" value="Ig-like_dom_sf"/>
</dbReference>
<evidence type="ECO:0000259" key="3">
    <source>
        <dbReference type="SMART" id="SM00409"/>
    </source>
</evidence>
<sequence>MPWTPALPAAFLLFLLFQGTPAQKDVIQEPAVLLVNEGESVNITCSLTTKGTLVGIYLKREVVNAMEVLYIANNGRIHTVSFLYKDRIDISFLSTEVRITLHQLHKNDTALYVCNESILEMYEPNCVSSKGTILVVKDKSPTEMEQAECRMASWVPYVISFLALISVSALGYLILSHIDIKKQCQEGKKKQSNTVYEDMSYSIRFNTLTTGNSYSNC</sequence>
<keyword evidence="1" id="KW-1133">Transmembrane helix</keyword>
<dbReference type="EMBL" id="JAHGAV010000117">
    <property type="protein sequence ID" value="KAG6931573.1"/>
    <property type="molecule type" value="Genomic_DNA"/>
</dbReference>
<name>A0A8T1SSK1_CHESE</name>
<proteinExistence type="predicted"/>
<dbReference type="InterPro" id="IPR013783">
    <property type="entry name" value="Ig-like_fold"/>
</dbReference>
<organism evidence="4 5">
    <name type="scientific">Chelydra serpentina</name>
    <name type="common">Snapping turtle</name>
    <name type="synonym">Testudo serpentina</name>
    <dbReference type="NCBI Taxonomy" id="8475"/>
    <lineage>
        <taxon>Eukaryota</taxon>
        <taxon>Metazoa</taxon>
        <taxon>Chordata</taxon>
        <taxon>Craniata</taxon>
        <taxon>Vertebrata</taxon>
        <taxon>Euteleostomi</taxon>
        <taxon>Archelosauria</taxon>
        <taxon>Testudinata</taxon>
        <taxon>Testudines</taxon>
        <taxon>Cryptodira</taxon>
        <taxon>Durocryptodira</taxon>
        <taxon>Americhelydia</taxon>
        <taxon>Chelydroidea</taxon>
        <taxon>Chelydridae</taxon>
        <taxon>Chelydra</taxon>
    </lineage>
</organism>
<dbReference type="InterPro" id="IPR039090">
    <property type="entry name" value="CD7"/>
</dbReference>
<evidence type="ECO:0000313" key="5">
    <source>
        <dbReference type="Proteomes" id="UP000765507"/>
    </source>
</evidence>
<keyword evidence="1" id="KW-0812">Transmembrane</keyword>
<dbReference type="PANTHER" id="PTHR15343:SF0">
    <property type="entry name" value="T-CELL ANTIGEN CD7"/>
    <property type="match status" value="1"/>
</dbReference>
<keyword evidence="1" id="KW-0472">Membrane</keyword>
<feature type="signal peptide" evidence="2">
    <location>
        <begin position="1"/>
        <end position="22"/>
    </location>
</feature>
<dbReference type="AlphaFoldDB" id="A0A8T1SSK1"/>
<dbReference type="InterPro" id="IPR013106">
    <property type="entry name" value="Ig_V-set"/>
</dbReference>
<gene>
    <name evidence="4" type="primary">CD7</name>
    <name evidence="4" type="ORF">G0U57_001217</name>
</gene>